<comment type="caution">
    <text evidence="8">The sequence shown here is derived from an EMBL/GenBank/DDBJ whole genome shotgun (WGS) entry which is preliminary data.</text>
</comment>
<organism evidence="8 9">
    <name type="scientific">Candidatus Enterococcus avicola</name>
    <dbReference type="NCBI Taxonomy" id="2838561"/>
    <lineage>
        <taxon>Bacteria</taxon>
        <taxon>Bacillati</taxon>
        <taxon>Bacillota</taxon>
        <taxon>Bacilli</taxon>
        <taxon>Lactobacillales</taxon>
        <taxon>Enterococcaceae</taxon>
        <taxon>Enterococcus</taxon>
    </lineage>
</organism>
<evidence type="ECO:0000256" key="5">
    <source>
        <dbReference type="PIRSR" id="PIRSR604450-51"/>
    </source>
</evidence>
<reference evidence="8" key="2">
    <citation type="submission" date="2021-04" db="EMBL/GenBank/DDBJ databases">
        <authorList>
            <person name="Gilroy R."/>
        </authorList>
    </citation>
    <scope>NUCLEOTIDE SEQUENCE</scope>
    <source>
        <strain evidence="8">CHK172-16539</strain>
    </source>
</reference>
<name>A0A9D2JJA1_9ENTE</name>
<comment type="similarity">
    <text evidence="2">Belongs to the threonine synthase family.</text>
</comment>
<feature type="modified residue" description="N6-(pyridoxal phosphate)lysine" evidence="5">
    <location>
        <position position="112"/>
    </location>
</feature>
<evidence type="ECO:0000259" key="6">
    <source>
        <dbReference type="Pfam" id="PF00291"/>
    </source>
</evidence>
<dbReference type="AlphaFoldDB" id="A0A9D2JJA1"/>
<evidence type="ECO:0000313" key="9">
    <source>
        <dbReference type="Proteomes" id="UP000824063"/>
    </source>
</evidence>
<keyword evidence="3 5" id="KW-0663">Pyridoxal phosphate</keyword>
<evidence type="ECO:0000259" key="7">
    <source>
        <dbReference type="Pfam" id="PF14821"/>
    </source>
</evidence>
<reference evidence="8" key="1">
    <citation type="journal article" date="2021" name="PeerJ">
        <title>Extensive microbial diversity within the chicken gut microbiome revealed by metagenomics and culture.</title>
        <authorList>
            <person name="Gilroy R."/>
            <person name="Ravi A."/>
            <person name="Getino M."/>
            <person name="Pursley I."/>
            <person name="Horton D.L."/>
            <person name="Alikhan N.F."/>
            <person name="Baker D."/>
            <person name="Gharbi K."/>
            <person name="Hall N."/>
            <person name="Watson M."/>
            <person name="Adriaenssens E.M."/>
            <person name="Foster-Nyarko E."/>
            <person name="Jarju S."/>
            <person name="Secka A."/>
            <person name="Antonio M."/>
            <person name="Oren A."/>
            <person name="Chaudhuri R.R."/>
            <person name="La Ragione R."/>
            <person name="Hildebrand F."/>
            <person name="Pallen M.J."/>
        </authorList>
    </citation>
    <scope>NUCLEOTIDE SEQUENCE</scope>
    <source>
        <strain evidence="8">CHK172-16539</strain>
    </source>
</reference>
<keyword evidence="8" id="KW-0456">Lyase</keyword>
<accession>A0A9D2JJA1</accession>
<dbReference type="GO" id="GO:0004795">
    <property type="term" value="F:threonine synthase activity"/>
    <property type="evidence" value="ECO:0007669"/>
    <property type="project" value="UniProtKB-UniRule"/>
</dbReference>
<dbReference type="GO" id="GO:0009088">
    <property type="term" value="P:threonine biosynthetic process"/>
    <property type="evidence" value="ECO:0007669"/>
    <property type="project" value="UniProtKB-UniRule"/>
</dbReference>
<evidence type="ECO:0000256" key="1">
    <source>
        <dbReference type="ARBA" id="ARBA00001933"/>
    </source>
</evidence>
<dbReference type="InterPro" id="IPR037158">
    <property type="entry name" value="Thr_synth_N_sf"/>
</dbReference>
<dbReference type="InterPro" id="IPR004450">
    <property type="entry name" value="Thr_synthase-like"/>
</dbReference>
<dbReference type="PANTHER" id="PTHR43515">
    <property type="entry name" value="THREONINE SYNTHASE-LIKE 1"/>
    <property type="match status" value="1"/>
</dbReference>
<proteinExistence type="inferred from homology"/>
<dbReference type="InterPro" id="IPR001926">
    <property type="entry name" value="TrpB-like_PALP"/>
</dbReference>
<comment type="cofactor">
    <cofactor evidence="1 5">
        <name>pyridoxal 5'-phosphate</name>
        <dbReference type="ChEBI" id="CHEBI:597326"/>
    </cofactor>
</comment>
<dbReference type="NCBIfam" id="TIGR00260">
    <property type="entry name" value="thrC"/>
    <property type="match status" value="1"/>
</dbReference>
<feature type="domain" description="Tryptophan synthase beta chain-like PALP" evidence="6">
    <location>
        <begin position="102"/>
        <end position="422"/>
    </location>
</feature>
<dbReference type="PANTHER" id="PTHR43515:SF1">
    <property type="entry name" value="THREONINE SYNTHASE-LIKE 1"/>
    <property type="match status" value="1"/>
</dbReference>
<dbReference type="Gene3D" id="3.40.50.1100">
    <property type="match status" value="2"/>
</dbReference>
<evidence type="ECO:0000313" key="8">
    <source>
        <dbReference type="EMBL" id="HIZ54163.1"/>
    </source>
</evidence>
<dbReference type="SUPFAM" id="SSF53686">
    <property type="entry name" value="Tryptophan synthase beta subunit-like PLP-dependent enzymes"/>
    <property type="match status" value="1"/>
</dbReference>
<protein>
    <recommendedName>
        <fullName evidence="4">Threonine synthase</fullName>
        <ecNumber evidence="4">4.2.3.1</ecNumber>
    </recommendedName>
</protein>
<dbReference type="GO" id="GO:0005737">
    <property type="term" value="C:cytoplasm"/>
    <property type="evidence" value="ECO:0007669"/>
    <property type="project" value="TreeGrafter"/>
</dbReference>
<dbReference type="Proteomes" id="UP000824063">
    <property type="component" value="Unassembled WGS sequence"/>
</dbReference>
<evidence type="ECO:0000256" key="4">
    <source>
        <dbReference type="NCBIfam" id="TIGR00260"/>
    </source>
</evidence>
<dbReference type="EC" id="4.2.3.1" evidence="4"/>
<dbReference type="CDD" id="cd01560">
    <property type="entry name" value="Thr-synth_2"/>
    <property type="match status" value="1"/>
</dbReference>
<dbReference type="Pfam" id="PF14821">
    <property type="entry name" value="Thr_synth_N"/>
    <property type="match status" value="1"/>
</dbReference>
<evidence type="ECO:0000256" key="3">
    <source>
        <dbReference type="ARBA" id="ARBA00022898"/>
    </source>
</evidence>
<dbReference type="EMBL" id="DXBN01000219">
    <property type="protein sequence ID" value="HIZ54163.1"/>
    <property type="molecule type" value="Genomic_DNA"/>
</dbReference>
<feature type="domain" description="Threonine synthase N-terminal" evidence="7">
    <location>
        <begin position="5"/>
        <end position="80"/>
    </location>
</feature>
<gene>
    <name evidence="8" type="ORF">IAA20_09495</name>
</gene>
<dbReference type="Gene3D" id="3.90.1380.10">
    <property type="entry name" value="Threonine synthase, N-terminal domain"/>
    <property type="match status" value="1"/>
</dbReference>
<dbReference type="InterPro" id="IPR036052">
    <property type="entry name" value="TrpB-like_PALP_sf"/>
</dbReference>
<evidence type="ECO:0000256" key="2">
    <source>
        <dbReference type="ARBA" id="ARBA00005517"/>
    </source>
</evidence>
<dbReference type="Pfam" id="PF00291">
    <property type="entry name" value="PALP"/>
    <property type="match status" value="1"/>
</dbReference>
<dbReference type="InterPro" id="IPR029144">
    <property type="entry name" value="Thr_synth_N"/>
</dbReference>
<sequence length="496" mass="54899">MTILYKSTRNKNNKVSASQAILQGLASDGGLYVPTEMPKLHLNFEELGSKSYQEVAKIILQAFLADFTAEEIQACVDGAYDQKFSDPVIAPVVKKGEDYFLELFHGPTFAFKDLALSILPYLMTTAAKKNQIENEIVILTATSGDTGKAAMAGFADVPGTRIIVFYPENGVSWIQEKQMVTQTGENTHVVAVKGNFDDAQTAVKQMFNNAELKSSLAANNQQFSSANSMNIGRLLPQIVYYVYTYAQLVQQEEIKNGDLINVSVPTGNFGNILAAYYAKQIGVPIDQLICASNTNNVLTDFFKTGEYNRQREFHLTSSPSMDILVSSNLERLIYHLTNDNPTQTKALMDALSIEGKYQITPEMMAKLTNFYAEFATEKEVDQSIAHLFKETHYTMDPHTAVAKNVADKFKAENHSVNKMVVVSTASPYKFPRTVVESISGGKSESDDFSLVKQLETLTGIPLPKEVQELEMLPVLHQQVVEVSAMQTAVEAILKTK</sequence>